<evidence type="ECO:0000256" key="1">
    <source>
        <dbReference type="SAM" id="MobiDB-lite"/>
    </source>
</evidence>
<organism evidence="3 4">
    <name type="scientific">Schizopora paradoxa</name>
    <dbReference type="NCBI Taxonomy" id="27342"/>
    <lineage>
        <taxon>Eukaryota</taxon>
        <taxon>Fungi</taxon>
        <taxon>Dikarya</taxon>
        <taxon>Basidiomycota</taxon>
        <taxon>Agaricomycotina</taxon>
        <taxon>Agaricomycetes</taxon>
        <taxon>Hymenochaetales</taxon>
        <taxon>Schizoporaceae</taxon>
        <taxon>Schizopora</taxon>
    </lineage>
</organism>
<keyword evidence="4" id="KW-1185">Reference proteome</keyword>
<dbReference type="AlphaFoldDB" id="A0A0H2RL92"/>
<dbReference type="InterPro" id="IPR052579">
    <property type="entry name" value="Zinc_finger_SWIM"/>
</dbReference>
<dbReference type="OrthoDB" id="2437251at2759"/>
<dbReference type="PANTHER" id="PTHR31569">
    <property type="entry name" value="SWIM-TYPE DOMAIN-CONTAINING PROTEIN"/>
    <property type="match status" value="1"/>
</dbReference>
<dbReference type="Proteomes" id="UP000053477">
    <property type="component" value="Unassembled WGS sequence"/>
</dbReference>
<name>A0A0H2RL92_9AGAM</name>
<dbReference type="Pfam" id="PF10551">
    <property type="entry name" value="MULE"/>
    <property type="match status" value="1"/>
</dbReference>
<dbReference type="STRING" id="27342.A0A0H2RL92"/>
<feature type="non-terminal residue" evidence="3">
    <location>
        <position position="607"/>
    </location>
</feature>
<dbReference type="PANTHER" id="PTHR31569:SF4">
    <property type="entry name" value="SWIM-TYPE DOMAIN-CONTAINING PROTEIN"/>
    <property type="match status" value="1"/>
</dbReference>
<feature type="compositionally biased region" description="Acidic residues" evidence="1">
    <location>
        <begin position="49"/>
        <end position="59"/>
    </location>
</feature>
<feature type="region of interest" description="Disordered" evidence="1">
    <location>
        <begin position="26"/>
        <end position="69"/>
    </location>
</feature>
<evidence type="ECO:0000313" key="4">
    <source>
        <dbReference type="Proteomes" id="UP000053477"/>
    </source>
</evidence>
<proteinExistence type="predicted"/>
<dbReference type="InParanoid" id="A0A0H2RL92"/>
<dbReference type="InterPro" id="IPR018289">
    <property type="entry name" value="MULE_transposase_dom"/>
</dbReference>
<gene>
    <name evidence="3" type="ORF">SCHPADRAFT_988086</name>
</gene>
<reference evidence="3 4" key="1">
    <citation type="submission" date="2015-04" db="EMBL/GenBank/DDBJ databases">
        <title>Complete genome sequence of Schizopora paradoxa KUC8140, a cosmopolitan wood degrader in East Asia.</title>
        <authorList>
            <consortium name="DOE Joint Genome Institute"/>
            <person name="Min B."/>
            <person name="Park H."/>
            <person name="Jang Y."/>
            <person name="Kim J.-J."/>
            <person name="Kim K.H."/>
            <person name="Pangilinan J."/>
            <person name="Lipzen A."/>
            <person name="Riley R."/>
            <person name="Grigoriev I.V."/>
            <person name="Spatafora J.W."/>
            <person name="Choi I.-G."/>
        </authorList>
    </citation>
    <scope>NUCLEOTIDE SEQUENCE [LARGE SCALE GENOMIC DNA]</scope>
    <source>
        <strain evidence="3 4">KUC8140</strain>
    </source>
</reference>
<protein>
    <recommendedName>
        <fullName evidence="2">MULE transposase domain-containing protein</fullName>
    </recommendedName>
</protein>
<evidence type="ECO:0000259" key="2">
    <source>
        <dbReference type="Pfam" id="PF10551"/>
    </source>
</evidence>
<sequence length="607" mass="68929">MALTNFGFKTRGVKFPGERVSTCIECTSDKQANRREGKKAKAANKENERAEDDGNDSDESSASNQSEADAYSEADFNDLPLISVEDFFAILSSKKEEPKLRLAAKVDVGKLKEIPSLKDKAASLAELVWEEMQYRFVYHSQYTSTSRFRFYCAQNKERKRKSKKLENEEKHRDRDRMEYFGCHGWLNIRFCEGNDVAQIKIVHTEAHVHYCKIDVPEDVKKFLWNKILTNYPTPKFTRKSISELWATFDRKKWKRADDELESAKLLLEELAQKAADGQLSKIESLFLAQEPGHVALSFAFPGHLERWADRIREISMDSAWNTNGSSYELFALLGETYGKGLPLAYLLVKSDGTGPAGAKERLLTQFLKHVKCNWHLRVSVTLTDKDASEIAACRCVFPEATHRLCFWHALRAFKTRLSILRRAPAFYDVDNAVAEFPWIDAAFTDDESAVATVAMPQIKFRFNGKILSMSNPERTRLTITYKPLRDRSNALGSDGPSENTIHVVPRDLHVTDIPDELALADAQDGGVDQSGGADEGLDDAEVSKWLEKGGEEMDEEDAPDWMFDAGEVKAKDPNYVFCPAPHRRQALRLFTKHYCQHQALIERDSEG</sequence>
<accession>A0A0H2RL92</accession>
<feature type="domain" description="MULE transposase" evidence="2">
    <location>
        <begin position="314"/>
        <end position="410"/>
    </location>
</feature>
<evidence type="ECO:0000313" key="3">
    <source>
        <dbReference type="EMBL" id="KLO05591.1"/>
    </source>
</evidence>
<dbReference type="EMBL" id="KQ086287">
    <property type="protein sequence ID" value="KLO05591.1"/>
    <property type="molecule type" value="Genomic_DNA"/>
</dbReference>